<reference evidence="3" key="1">
    <citation type="submission" date="2014-01" db="EMBL/GenBank/DDBJ databases">
        <authorList>
            <person name="Aslett M."/>
        </authorList>
    </citation>
    <scope>NUCLEOTIDE SEQUENCE</scope>
    <source>
        <strain evidence="3">CDC</strain>
    </source>
</reference>
<feature type="compositionally biased region" description="Basic and acidic residues" evidence="1">
    <location>
        <begin position="785"/>
        <end position="804"/>
    </location>
</feature>
<dbReference type="PhylomeDB" id="A0A060RZZ8"/>
<dbReference type="SUPFAM" id="SSF143990">
    <property type="entry name" value="YbiA-like"/>
    <property type="match status" value="1"/>
</dbReference>
<accession>A0A060RZZ8</accession>
<feature type="compositionally biased region" description="Basic residues" evidence="1">
    <location>
        <begin position="1016"/>
        <end position="1032"/>
    </location>
</feature>
<dbReference type="InterPro" id="IPR008984">
    <property type="entry name" value="SMAD_FHA_dom_sf"/>
</dbReference>
<evidence type="ECO:0000313" key="3">
    <source>
        <dbReference type="EMBL" id="CDO65139.1"/>
    </source>
</evidence>
<dbReference type="SMART" id="SM00240">
    <property type="entry name" value="FHA"/>
    <property type="match status" value="1"/>
</dbReference>
<gene>
    <name evidence="3" type="ORF">PRCDC_1132100</name>
</gene>
<dbReference type="InterPro" id="IPR012816">
    <property type="entry name" value="NADAR"/>
</dbReference>
<dbReference type="SUPFAM" id="SSF49879">
    <property type="entry name" value="SMAD/FHA domain"/>
    <property type="match status" value="1"/>
</dbReference>
<dbReference type="Pfam" id="PF00498">
    <property type="entry name" value="FHA"/>
    <property type="match status" value="1"/>
</dbReference>
<feature type="compositionally biased region" description="Basic and acidic residues" evidence="1">
    <location>
        <begin position="566"/>
        <end position="577"/>
    </location>
</feature>
<feature type="compositionally biased region" description="Basic residues" evidence="1">
    <location>
        <begin position="728"/>
        <end position="754"/>
    </location>
</feature>
<keyword evidence="4" id="KW-1185">Reference proteome</keyword>
<feature type="domain" description="FHA" evidence="2">
    <location>
        <begin position="311"/>
        <end position="358"/>
    </location>
</feature>
<dbReference type="VEuPathDB" id="PlasmoDB:PRCDC_1132100"/>
<feature type="compositionally biased region" description="Basic and acidic residues" evidence="1">
    <location>
        <begin position="267"/>
        <end position="280"/>
    </location>
</feature>
<protein>
    <recommendedName>
        <fullName evidence="2">FHA domain-containing protein</fullName>
    </recommendedName>
</protein>
<feature type="compositionally biased region" description="Basic residues" evidence="1">
    <location>
        <begin position="578"/>
        <end position="588"/>
    </location>
</feature>
<dbReference type="InterPro" id="IPR000253">
    <property type="entry name" value="FHA_dom"/>
</dbReference>
<feature type="compositionally biased region" description="Low complexity" evidence="1">
    <location>
        <begin position="994"/>
        <end position="1005"/>
    </location>
</feature>
<dbReference type="CDD" id="cd00060">
    <property type="entry name" value="FHA"/>
    <property type="match status" value="1"/>
</dbReference>
<proteinExistence type="predicted"/>
<feature type="region of interest" description="Disordered" evidence="1">
    <location>
        <begin position="706"/>
        <end position="1032"/>
    </location>
</feature>
<sequence length="1032" mass="125166">MIEAPANIQLHGNEYKEECIYSSIDNFNGPFDYLNYYFLCEIVFDDFSFKSPYHCYFFLRNQFENFKNVHNNYVKNSNSDKPHGDHIKIINQKNATELFQNEQIIYYDEIDTSDVKRKALENINNIINRLTISDLMEISLYFSENPEWENNKLAWMEMIQRDKFRKYDKMRENLKETGMREIIFKMNNDEIDRMKNKSMVKDFLFFGVIDKKGQNYLGRIYMIIRNDIIKNYEIYTWLLTNCNMQTDENLAADIFIEETYYEKKPINNKGSDDKKKKDNSNKGGGGNHKNDDHLVFEKKMNNYTFERKEYICFGKNETNDIVCMNPSISRFHCVLYMCEDFQVYLIDVGSKSGTKINNCICEIHKKYKVSNNDVISLGVSKTTFKININVEKVLEYLDKRECEINRKMEIMNEEINYPLGNKLFFRLKISNIYYKCNEYDILDFFKDCGQIKKIQLYNMPLKKHINQNIKNIKAYKEAIIDVFDEQTSANILNRNECFLYGRKIYIVYVPIKNDAKHDNNKSTYENVAERYDTEPTTKDTNNSIESIVLTKGKGADKRSKYQKSKKYNDEKLKEEKHRGKKDKHKKHKDEKYKDEKYKDEKYRDEKYKDEKYKDEKYKDEKYKDEKYKDEKYKDEKYKDEKYKDEKYKDEKYKDEKYKDEKYKDEKYRDKKYKEDKYKDDKYKSDKYKDEKYRDKKYKEDKYKDDKYKDDKYKDDKHKDDKYKDEKYRLKKHKEKKHRELRSSRRKSNSSKLYKRGSDISSIFSSDEERSDNRGERRNQKRHTRRIDNIKSSENRRSKRGERYSNRRSITHRKSTDEEYDEEIESSYRTDDVTSESDESRIEKRREHRSESKYGRRSTRKSERSSEKSSKRGYDNKSNDKIHEKNSERSNESRYERIDSKRSGRSIRKSEKSSEKNSEKSSKKSSDKKSERRSGRKSESKSENRRESTRRESRRSRRYSRKSDTESDDDNNSEYSNIRDIEKYKKDKRKKYPTSCSVSNSYSESNRSYETDLKKERKEKKHVGSKRNSYKKK</sequence>
<name>A0A060RZZ8_PLARE</name>
<dbReference type="AlphaFoldDB" id="A0A060RZZ8"/>
<organism evidence="3 4">
    <name type="scientific">Plasmodium reichenowi</name>
    <dbReference type="NCBI Taxonomy" id="5854"/>
    <lineage>
        <taxon>Eukaryota</taxon>
        <taxon>Sar</taxon>
        <taxon>Alveolata</taxon>
        <taxon>Apicomplexa</taxon>
        <taxon>Aconoidasida</taxon>
        <taxon>Haemosporida</taxon>
        <taxon>Plasmodiidae</taxon>
        <taxon>Plasmodium</taxon>
        <taxon>Plasmodium (Laverania)</taxon>
    </lineage>
</organism>
<dbReference type="Gene3D" id="2.60.200.20">
    <property type="match status" value="1"/>
</dbReference>
<dbReference type="InterPro" id="IPR037238">
    <property type="entry name" value="YbiA-like_sf"/>
</dbReference>
<dbReference type="Proteomes" id="UP000027581">
    <property type="component" value="Unassembled WGS sequence"/>
</dbReference>
<evidence type="ECO:0000259" key="2">
    <source>
        <dbReference type="PROSITE" id="PS50006"/>
    </source>
</evidence>
<dbReference type="CDD" id="cd15457">
    <property type="entry name" value="NADAR"/>
    <property type="match status" value="1"/>
</dbReference>
<dbReference type="VEuPathDB" id="PlasmoDB:PRG01_1131100"/>
<evidence type="ECO:0000256" key="1">
    <source>
        <dbReference type="SAM" id="MobiDB-lite"/>
    </source>
</evidence>
<evidence type="ECO:0000313" key="4">
    <source>
        <dbReference type="Proteomes" id="UP000027581"/>
    </source>
</evidence>
<feature type="compositionally biased region" description="Basic and acidic residues" evidence="1">
    <location>
        <begin position="706"/>
        <end position="727"/>
    </location>
</feature>
<feature type="compositionally biased region" description="Basic and acidic residues" evidence="1">
    <location>
        <begin position="825"/>
        <end position="950"/>
    </location>
</feature>
<dbReference type="EMBL" id="HG810772">
    <property type="protein sequence ID" value="CDO65139.1"/>
    <property type="molecule type" value="Genomic_DNA"/>
</dbReference>
<feature type="region of interest" description="Disordered" evidence="1">
    <location>
        <begin position="267"/>
        <end position="292"/>
    </location>
</feature>
<reference evidence="3" key="2">
    <citation type="submission" date="2014-05" db="EMBL/GenBank/DDBJ databases">
        <title>The genome sequences of chimpanzee malaria parasites reveal the path to human adaptation.</title>
        <authorList>
            <person name="Otto T.D."/>
            <person name="Rayner J.C."/>
            <person name="Boehme U."/>
            <person name="Pain A."/>
            <person name="Spottiswoode N."/>
            <person name="Sanders M."/>
            <person name="Quail M."/>
            <person name="Ollomo B."/>
            <person name="Renaud F."/>
            <person name="Thomas A.W."/>
            <person name="Prugnolle F."/>
            <person name="Conway D.J."/>
            <person name="Newbold C."/>
            <person name="Berriman M."/>
        </authorList>
    </citation>
    <scope>NUCLEOTIDE SEQUENCE [LARGE SCALE GENOMIC DNA]</scope>
    <source>
        <strain evidence="3">CDC</strain>
    </source>
</reference>
<feature type="region of interest" description="Disordered" evidence="1">
    <location>
        <begin position="530"/>
        <end position="595"/>
    </location>
</feature>
<dbReference type="GO" id="GO:0003676">
    <property type="term" value="F:nucleic acid binding"/>
    <property type="evidence" value="ECO:0007669"/>
    <property type="project" value="InterPro"/>
</dbReference>
<feature type="compositionally biased region" description="Basic and acidic residues" evidence="1">
    <location>
        <begin position="766"/>
        <end position="777"/>
    </location>
</feature>
<feature type="compositionally biased region" description="Basic and acidic residues" evidence="1">
    <location>
        <begin position="1006"/>
        <end position="1015"/>
    </location>
</feature>
<dbReference type="SUPFAM" id="SSF54928">
    <property type="entry name" value="RNA-binding domain, RBD"/>
    <property type="match status" value="1"/>
</dbReference>
<dbReference type="Gene3D" id="1.10.357.40">
    <property type="entry name" value="YbiA-like"/>
    <property type="match status" value="1"/>
</dbReference>
<dbReference type="InterPro" id="IPR035979">
    <property type="entry name" value="RBD_domain_sf"/>
</dbReference>
<dbReference type="PROSITE" id="PS50006">
    <property type="entry name" value="FHA_DOMAIN"/>
    <property type="match status" value="1"/>
</dbReference>